<evidence type="ECO:0000313" key="7">
    <source>
        <dbReference type="EMBL" id="MDQ0466113.1"/>
    </source>
</evidence>
<protein>
    <submittedName>
        <fullName evidence="7">TonB family protein</fullName>
    </submittedName>
</protein>
<dbReference type="NCBIfam" id="TIGR01352">
    <property type="entry name" value="tonB_Cterm"/>
    <property type="match status" value="1"/>
</dbReference>
<keyword evidence="8" id="KW-1185">Reference proteome</keyword>
<keyword evidence="4" id="KW-0472">Membrane</keyword>
<dbReference type="InterPro" id="IPR037682">
    <property type="entry name" value="TonB_C"/>
</dbReference>
<dbReference type="InterPro" id="IPR006260">
    <property type="entry name" value="TonB/TolA_C"/>
</dbReference>
<evidence type="ECO:0000313" key="8">
    <source>
        <dbReference type="Proteomes" id="UP001228905"/>
    </source>
</evidence>
<organism evidence="7 8">
    <name type="scientific">Caulobacter ginsengisoli</name>
    <dbReference type="NCBI Taxonomy" id="400775"/>
    <lineage>
        <taxon>Bacteria</taxon>
        <taxon>Pseudomonadati</taxon>
        <taxon>Pseudomonadota</taxon>
        <taxon>Alphaproteobacteria</taxon>
        <taxon>Caulobacterales</taxon>
        <taxon>Caulobacteraceae</taxon>
        <taxon>Caulobacter</taxon>
    </lineage>
</organism>
<keyword evidence="3" id="KW-1133">Transmembrane helix</keyword>
<dbReference type="Gene3D" id="3.30.1150.10">
    <property type="match status" value="1"/>
</dbReference>
<comment type="subcellular location">
    <subcellularLocation>
        <location evidence="1">Membrane</location>
        <topology evidence="1">Single-pass membrane protein</topology>
    </subcellularLocation>
</comment>
<gene>
    <name evidence="7" type="ORF">QO010_003906</name>
</gene>
<feature type="signal peptide" evidence="5">
    <location>
        <begin position="1"/>
        <end position="26"/>
    </location>
</feature>
<dbReference type="SUPFAM" id="SSF74653">
    <property type="entry name" value="TolA/TonB C-terminal domain"/>
    <property type="match status" value="1"/>
</dbReference>
<sequence>MFKLIAKMLGPGFALAVLASPCAALAQADACGGAISVRPTDLPAVAEAVRAGGGCRRVEITIPLRWTYDAAKGQASLFRGQSPFPAISLSQFDLKDRTVEFSAINGYELNLIPAFTRAVPKSEEAIKACRKARQSDQDYPDQKEVAQRCASQALTLAIRYDNPADIALAGRFALTADQESRLQRDGLFLRITLRLDRATITDDFMGQMIAEAGLEGVRLTDAAGAVVAMGVSSDELSPPADTARTWLRRPSANDFARFYPAGAKSTGTDGKAVLQCRVGHQGQLRHCQVQQEDPAGAGFGQAAQQLARGILVGPANPQGPSVAGLTIQIPIQFVTGNAKP</sequence>
<feature type="chain" id="PRO_5046156668" evidence="5">
    <location>
        <begin position="27"/>
        <end position="340"/>
    </location>
</feature>
<accession>A0ABU0IVR7</accession>
<dbReference type="RefSeq" id="WP_307351966.1">
    <property type="nucleotide sequence ID" value="NZ_JAUSVS010000009.1"/>
</dbReference>
<feature type="domain" description="TonB C-terminal" evidence="6">
    <location>
        <begin position="258"/>
        <end position="334"/>
    </location>
</feature>
<dbReference type="Pfam" id="PF03544">
    <property type="entry name" value="TonB_C"/>
    <property type="match status" value="1"/>
</dbReference>
<keyword evidence="2" id="KW-0812">Transmembrane</keyword>
<dbReference type="Proteomes" id="UP001228905">
    <property type="component" value="Unassembled WGS sequence"/>
</dbReference>
<comment type="caution">
    <text evidence="7">The sequence shown here is derived from an EMBL/GenBank/DDBJ whole genome shotgun (WGS) entry which is preliminary data.</text>
</comment>
<evidence type="ECO:0000256" key="4">
    <source>
        <dbReference type="ARBA" id="ARBA00023136"/>
    </source>
</evidence>
<evidence type="ECO:0000256" key="1">
    <source>
        <dbReference type="ARBA" id="ARBA00004167"/>
    </source>
</evidence>
<evidence type="ECO:0000256" key="2">
    <source>
        <dbReference type="ARBA" id="ARBA00022692"/>
    </source>
</evidence>
<reference evidence="7 8" key="1">
    <citation type="submission" date="2023-07" db="EMBL/GenBank/DDBJ databases">
        <title>Genomic Encyclopedia of Type Strains, Phase IV (KMG-IV): sequencing the most valuable type-strain genomes for metagenomic binning, comparative biology and taxonomic classification.</title>
        <authorList>
            <person name="Goeker M."/>
        </authorList>
    </citation>
    <scope>NUCLEOTIDE SEQUENCE [LARGE SCALE GENOMIC DNA]</scope>
    <source>
        <strain evidence="7 8">DSM 18695</strain>
    </source>
</reference>
<proteinExistence type="predicted"/>
<evidence type="ECO:0000256" key="5">
    <source>
        <dbReference type="SAM" id="SignalP"/>
    </source>
</evidence>
<keyword evidence="5" id="KW-0732">Signal</keyword>
<evidence type="ECO:0000256" key="3">
    <source>
        <dbReference type="ARBA" id="ARBA00022989"/>
    </source>
</evidence>
<evidence type="ECO:0000259" key="6">
    <source>
        <dbReference type="Pfam" id="PF03544"/>
    </source>
</evidence>
<name>A0ABU0IVR7_9CAUL</name>
<dbReference type="EMBL" id="JAUSVS010000009">
    <property type="protein sequence ID" value="MDQ0466113.1"/>
    <property type="molecule type" value="Genomic_DNA"/>
</dbReference>